<evidence type="ECO:0000313" key="6">
    <source>
        <dbReference type="Proteomes" id="UP000290848"/>
    </source>
</evidence>
<organism evidence="5 6">
    <name type="scientific">Arcticibacter tournemirensis</name>
    <dbReference type="NCBI Taxonomy" id="699437"/>
    <lineage>
        <taxon>Bacteria</taxon>
        <taxon>Pseudomonadati</taxon>
        <taxon>Bacteroidota</taxon>
        <taxon>Sphingobacteriia</taxon>
        <taxon>Sphingobacteriales</taxon>
        <taxon>Sphingobacteriaceae</taxon>
        <taxon>Arcticibacter</taxon>
    </lineage>
</organism>
<keyword evidence="1" id="KW-0805">Transcription regulation</keyword>
<dbReference type="PRINTS" id="PR00032">
    <property type="entry name" value="HTHARAC"/>
</dbReference>
<dbReference type="Pfam" id="PF12833">
    <property type="entry name" value="HTH_18"/>
    <property type="match status" value="1"/>
</dbReference>
<keyword evidence="3" id="KW-0804">Transcription</keyword>
<dbReference type="GO" id="GO:0043565">
    <property type="term" value="F:sequence-specific DNA binding"/>
    <property type="evidence" value="ECO:0007669"/>
    <property type="project" value="InterPro"/>
</dbReference>
<dbReference type="GO" id="GO:0003700">
    <property type="term" value="F:DNA-binding transcription factor activity"/>
    <property type="evidence" value="ECO:0007669"/>
    <property type="project" value="InterPro"/>
</dbReference>
<proteinExistence type="predicted"/>
<evidence type="ECO:0000259" key="4">
    <source>
        <dbReference type="PROSITE" id="PS01124"/>
    </source>
</evidence>
<dbReference type="PANTHER" id="PTHR43280:SF2">
    <property type="entry name" value="HTH-TYPE TRANSCRIPTIONAL REGULATOR EXSA"/>
    <property type="match status" value="1"/>
</dbReference>
<evidence type="ECO:0000256" key="3">
    <source>
        <dbReference type="ARBA" id="ARBA00023163"/>
    </source>
</evidence>
<dbReference type="AlphaFoldDB" id="A0A4Q0MC59"/>
<dbReference type="EMBL" id="RXOC01000004">
    <property type="protein sequence ID" value="RXF70366.1"/>
    <property type="molecule type" value="Genomic_DNA"/>
</dbReference>
<accession>A0A4Q0MC59</accession>
<dbReference type="InterPro" id="IPR020449">
    <property type="entry name" value="Tscrpt_reg_AraC-type_HTH"/>
</dbReference>
<feature type="domain" description="HTH araC/xylS-type" evidence="4">
    <location>
        <begin position="168"/>
        <end position="268"/>
    </location>
</feature>
<dbReference type="SUPFAM" id="SSF46689">
    <property type="entry name" value="Homeodomain-like"/>
    <property type="match status" value="2"/>
</dbReference>
<dbReference type="RefSeq" id="WP_128768672.1">
    <property type="nucleotide sequence ID" value="NZ_RXOC01000004.1"/>
</dbReference>
<dbReference type="SMART" id="SM00342">
    <property type="entry name" value="HTH_ARAC"/>
    <property type="match status" value="1"/>
</dbReference>
<dbReference type="PROSITE" id="PS01124">
    <property type="entry name" value="HTH_ARAC_FAMILY_2"/>
    <property type="match status" value="1"/>
</dbReference>
<dbReference type="Proteomes" id="UP000290848">
    <property type="component" value="Unassembled WGS sequence"/>
</dbReference>
<protein>
    <submittedName>
        <fullName evidence="5">AraC family transcriptional regulator</fullName>
    </submittedName>
</protein>
<dbReference type="InterPro" id="IPR009057">
    <property type="entry name" value="Homeodomain-like_sf"/>
</dbReference>
<sequence length="275" mass="31079">MERQVVRMQEEDGPCFHPRLPNCSESKITFFTGGGGLVNVAGAVNPFAAGDILFIPGCQPHIIRFIFEGQLTGLSLYFNNSSSPSALFSVPEIRRTADLLSRYSSGFKISGAASAAIAKKFFVAKGEQGLQLLIKFLELLMELYRCENIVSLAPEKNNNFQFEGERIRRAVEYIYQNFSRSISLSEMAEMAHLTKESFCRYFKQHTGHSLADFTNEIRIEEVCRRLCAGQTSMVISEVAYECGFRNMSHFNKTFRVLMGTTPHQYMQSKRMQVAL</sequence>
<evidence type="ECO:0000313" key="5">
    <source>
        <dbReference type="EMBL" id="RXF70366.1"/>
    </source>
</evidence>
<evidence type="ECO:0000256" key="2">
    <source>
        <dbReference type="ARBA" id="ARBA00023125"/>
    </source>
</evidence>
<evidence type="ECO:0000256" key="1">
    <source>
        <dbReference type="ARBA" id="ARBA00023015"/>
    </source>
</evidence>
<comment type="caution">
    <text evidence="5">The sequence shown here is derived from an EMBL/GenBank/DDBJ whole genome shotgun (WGS) entry which is preliminary data.</text>
</comment>
<dbReference type="Gene3D" id="1.10.10.60">
    <property type="entry name" value="Homeodomain-like"/>
    <property type="match status" value="2"/>
</dbReference>
<name>A0A4Q0MC59_9SPHI</name>
<gene>
    <name evidence="5" type="ORF">EKH83_06850</name>
</gene>
<dbReference type="PANTHER" id="PTHR43280">
    <property type="entry name" value="ARAC-FAMILY TRANSCRIPTIONAL REGULATOR"/>
    <property type="match status" value="1"/>
</dbReference>
<keyword evidence="2" id="KW-0238">DNA-binding</keyword>
<dbReference type="InterPro" id="IPR018060">
    <property type="entry name" value="HTH_AraC"/>
</dbReference>
<reference evidence="5 6" key="1">
    <citation type="submission" date="2018-12" db="EMBL/GenBank/DDBJ databases">
        <title>The Draft Genome Sequence of the Soil Bacterium Pedobacter tournemirensis R1.</title>
        <authorList>
            <person name="He J."/>
        </authorList>
    </citation>
    <scope>NUCLEOTIDE SEQUENCE [LARGE SCALE GENOMIC DNA]</scope>
    <source>
        <strain evidence="5 6">R1</strain>
    </source>
</reference>